<dbReference type="EMBL" id="PGVD01000013">
    <property type="protein sequence ID" value="PLS00078.1"/>
    <property type="molecule type" value="Genomic_DNA"/>
</dbReference>
<reference evidence="2 4" key="2">
    <citation type="submission" date="2017-12" db="EMBL/GenBank/DDBJ databases">
        <title>Comparative Functional Genomics of Dry Heat Resistant strains isolated from the Viking Spacecraft.</title>
        <authorList>
            <person name="Seuylemezian A."/>
            <person name="Cooper K."/>
            <person name="Vaishampayan P."/>
        </authorList>
    </citation>
    <scope>NUCLEOTIDE SEQUENCE [LARGE SCALE GENOMIC DNA]</scope>
    <source>
        <strain evidence="2 4">ATCC 29669</strain>
    </source>
</reference>
<dbReference type="RefSeq" id="WP_101575623.1">
    <property type="nucleotide sequence ID" value="NZ_PGVA01000004.1"/>
</dbReference>
<evidence type="ECO:0000313" key="3">
    <source>
        <dbReference type="Proteomes" id="UP000234951"/>
    </source>
</evidence>
<dbReference type="Proteomes" id="UP000234951">
    <property type="component" value="Unassembled WGS sequence"/>
</dbReference>
<evidence type="ECO:0000313" key="2">
    <source>
        <dbReference type="EMBL" id="PLS00078.1"/>
    </source>
</evidence>
<evidence type="ECO:0000313" key="1">
    <source>
        <dbReference type="EMBL" id="PLR85959.1"/>
    </source>
</evidence>
<gene>
    <name evidence="1" type="ORF">CU635_02680</name>
    <name evidence="2" type="ORF">CVD25_04390</name>
</gene>
<sequence>MIIHYGVEANHLIGHVPEFIELVRLETSPADEHDSIFIYRSTDACTLAKNLLIEGELYEDVHMLILLTNATTEDVFPDYGFVSKKQNHYLFKSMVSCFLIINGDKIAIEMAQLQMEEHLVARTKTNDVELFFITLHDQELIGRIAKAYNIEVSFLDLDKPIEKL</sequence>
<dbReference type="AlphaFoldDB" id="A0A2N5GRA4"/>
<proteinExistence type="predicted"/>
<comment type="caution">
    <text evidence="1">The sequence shown here is derived from an EMBL/GenBank/DDBJ whole genome shotgun (WGS) entry which is preliminary data.</text>
</comment>
<dbReference type="EMBL" id="PGVA01000004">
    <property type="protein sequence ID" value="PLR85959.1"/>
    <property type="molecule type" value="Genomic_DNA"/>
</dbReference>
<accession>A0A2N5GRA4</accession>
<dbReference type="OrthoDB" id="2854036at2"/>
<evidence type="ECO:0000313" key="4">
    <source>
        <dbReference type="Proteomes" id="UP000235114"/>
    </source>
</evidence>
<dbReference type="Proteomes" id="UP000235114">
    <property type="component" value="Unassembled WGS sequence"/>
</dbReference>
<reference evidence="1 3" key="1">
    <citation type="submission" date="2017-11" db="EMBL/GenBank/DDBJ databases">
        <title>Comparitive Functional Genomics of Dry Heat Resistant strains isolated from the Viking Spacecraft.</title>
        <authorList>
            <person name="Seuylemezian A."/>
            <person name="Cooper K."/>
            <person name="Vaishampayan P."/>
        </authorList>
    </citation>
    <scope>NUCLEOTIDE SEQUENCE [LARGE SCALE GENOMIC DNA]</scope>
    <source>
        <strain evidence="1 3">M4.6</strain>
    </source>
</reference>
<name>A0A2N5GRA4_9BACI</name>
<keyword evidence="4" id="KW-1185">Reference proteome</keyword>
<protein>
    <submittedName>
        <fullName evidence="1">Uncharacterized protein</fullName>
    </submittedName>
</protein>
<organism evidence="1 3">
    <name type="scientific">Bacillus canaveralius</name>
    <dbReference type="NCBI Taxonomy" id="1403243"/>
    <lineage>
        <taxon>Bacteria</taxon>
        <taxon>Bacillati</taxon>
        <taxon>Bacillota</taxon>
        <taxon>Bacilli</taxon>
        <taxon>Bacillales</taxon>
        <taxon>Bacillaceae</taxon>
        <taxon>Bacillus</taxon>
    </lineage>
</organism>